<evidence type="ECO:0000256" key="3">
    <source>
        <dbReference type="ARBA" id="ARBA00022737"/>
    </source>
</evidence>
<keyword evidence="5" id="KW-0966">Cell projection</keyword>
<evidence type="ECO:0000313" key="7">
    <source>
        <dbReference type="EMBL" id="CBZ55996.1"/>
    </source>
</evidence>
<feature type="region of interest" description="Disordered" evidence="6">
    <location>
        <begin position="825"/>
        <end position="1129"/>
    </location>
</feature>
<sequence length="1129" mass="122297">MESKTYANLLFPELATFDNGDALLDSSDEDKDKERPLGESTVQKLIGDERHEEVEILVARGQKLTTLDTAKGACNWQAFKALSSLSLSHNMITDITPLLVLAPTLTDVNLSFNRITDLSPIFSCKALRRLWAAHNFVRCITGVRNCQRLEILSLFQNCLRGPFSSLANEISHLPCLLELDLDANPFISSAASADGEPTDGEGEPPGGTSCGPEKEDRRNHFAQEGARNGSRSSSAVSSSLQDSKDKLDLLLQCCPTLCRLDGVPVSRLKILTQEKSSDTKALACSSKRRREQEEASDHGYRYASSRSPRHGLSPGSPAKCPRLEAQTPEARESLATHVASRRARFASREAASPADSLRAEPGDESDTAEEFFGSGPDEHLAWEEVPQEAEQPSLASLKRTVKLLKQENQNMYGLMEENARLRMELRLGPTRFLKACARRNVQLFSQSLAARPPTPTPASTATALLPQDARPYHLPLETSNRTAEARSVSPSVAEGESRPPHLPRCRGREPYIRSRDGGEQETEKGDAEPSEYPVDEGESEQIVREREEDAQEQREAMEAETDMLRWENGVLRKRLERLVAYVELLRQDLDASRRTRPASYPEQNQDSSAFRGASNNARHASNASSLVGMSERGSSACASSPFSRPRVAPHLRGFEARSTEETTAAPLTEDDECPSPSTLFALLADPPATKAVALASKASLALARTAAEDASRESETQRDCGHSACLPQPTKVRHVPSEGKEREGKMTAFQRERSENANTELSLRARRGDAEDGDTEQGEGGRKECEKREDNESGAVGEKSADADLEALLKRNEENLKALRQDLRETEKILSRPASAASTGVPLRSRHRSSAPSSSAAVPGTPPRQPASASPSAPSLPRLPTSQGAKKSAKLDKAASLSSLSSFSSLPSHSSLSFAPLASPLSARPLQTESGEAARAGLSMRLSRRLCPPASGAEKESDRGEQKGEKKGEKKAVLPSRSSTVLSSAGSRLLKNVSGSFSDPPQSRPPSLPGVRKASPAPSVSTDRKSESPLKSLPRGEKERARISPGSTSLNSLSSKYEQPHASDQKRAAASVAAYDSRASHSSVSSLVSKRPSVSGNANCGVGRRLCSPSRAVERRAEEKREEKGKLCR</sequence>
<dbReference type="EMBL" id="FR823393">
    <property type="protein sequence ID" value="CBZ55996.1"/>
    <property type="molecule type" value="Genomic_DNA"/>
</dbReference>
<feature type="compositionally biased region" description="Basic and acidic residues" evidence="6">
    <location>
        <begin position="953"/>
        <end position="972"/>
    </location>
</feature>
<feature type="compositionally biased region" description="Low complexity" evidence="6">
    <location>
        <begin position="866"/>
        <end position="886"/>
    </location>
</feature>
<feature type="compositionally biased region" description="Basic and acidic residues" evidence="6">
    <location>
        <begin position="506"/>
        <end position="527"/>
    </location>
</feature>
<feature type="region of interest" description="Disordered" evidence="6">
    <location>
        <begin position="190"/>
        <end position="218"/>
    </location>
</feature>
<keyword evidence="2" id="KW-0433">Leucine-rich repeat</keyword>
<feature type="region of interest" description="Disordered" evidence="6">
    <location>
        <begin position="476"/>
        <end position="560"/>
    </location>
</feature>
<feature type="compositionally biased region" description="Polar residues" evidence="6">
    <location>
        <begin position="632"/>
        <end position="642"/>
    </location>
</feature>
<feature type="compositionally biased region" description="Low complexity" evidence="6">
    <location>
        <begin position="613"/>
        <end position="625"/>
    </location>
</feature>
<gene>
    <name evidence="7" type="ORF">NCLIV_064220</name>
</gene>
<feature type="compositionally biased region" description="Low complexity" evidence="6">
    <location>
        <begin position="894"/>
        <end position="923"/>
    </location>
</feature>
<feature type="compositionally biased region" description="Low complexity" evidence="6">
    <location>
        <begin position="1068"/>
        <end position="1095"/>
    </location>
</feature>
<name>F0VQJ9_NEOCL</name>
<feature type="compositionally biased region" description="Basic and acidic residues" evidence="6">
    <location>
        <begin position="779"/>
        <end position="791"/>
    </location>
</feature>
<feature type="compositionally biased region" description="Basic and acidic residues" evidence="6">
    <location>
        <begin position="1058"/>
        <end position="1067"/>
    </location>
</feature>
<protein>
    <submittedName>
        <fullName evidence="7">Putative internalin</fullName>
    </submittedName>
</protein>
<dbReference type="InterPro" id="IPR001611">
    <property type="entry name" value="Leu-rich_rpt"/>
</dbReference>
<feature type="compositionally biased region" description="Basic and acidic residues" evidence="6">
    <location>
        <begin position="541"/>
        <end position="560"/>
    </location>
</feature>
<dbReference type="Proteomes" id="UP000007494">
    <property type="component" value="Chromosome XII"/>
</dbReference>
<dbReference type="PANTHER" id="PTHR45973:SF9">
    <property type="entry name" value="LEUCINE-RICH REPEAT-CONTAINING PROTEIN 46"/>
    <property type="match status" value="1"/>
</dbReference>
<dbReference type="InterPro" id="IPR032675">
    <property type="entry name" value="LRR_dom_sf"/>
</dbReference>
<feature type="compositionally biased region" description="Basic and acidic residues" evidence="6">
    <location>
        <begin position="709"/>
        <end position="721"/>
    </location>
</feature>
<evidence type="ECO:0000256" key="2">
    <source>
        <dbReference type="ARBA" id="ARBA00022614"/>
    </source>
</evidence>
<comment type="subcellular location">
    <subcellularLocation>
        <location evidence="1">Cell projection</location>
        <location evidence="1">Cilium</location>
    </subcellularLocation>
</comment>
<feature type="compositionally biased region" description="Basic and acidic residues" evidence="6">
    <location>
        <begin position="1112"/>
        <end position="1129"/>
    </location>
</feature>
<feature type="compositionally biased region" description="Basic and acidic residues" evidence="6">
    <location>
        <begin position="290"/>
        <end position="300"/>
    </location>
</feature>
<evidence type="ECO:0000313" key="8">
    <source>
        <dbReference type="Proteomes" id="UP000007494"/>
    </source>
</evidence>
<feature type="region of interest" description="Disordered" evidence="6">
    <location>
        <begin position="279"/>
        <end position="374"/>
    </location>
</feature>
<feature type="compositionally biased region" description="Low complexity" evidence="6">
    <location>
        <begin position="1044"/>
        <end position="1055"/>
    </location>
</feature>
<feature type="region of interest" description="Disordered" evidence="6">
    <location>
        <begin position="593"/>
        <end position="673"/>
    </location>
</feature>
<keyword evidence="4" id="KW-0969">Cilium</keyword>
<reference evidence="8" key="1">
    <citation type="journal article" date="2012" name="PLoS Pathog.">
        <title>Comparative genomics of the apicomplexan parasites Toxoplasma gondii and Neospora caninum: Coccidia differing in host range and transmission strategy.</title>
        <authorList>
            <person name="Reid A.J."/>
            <person name="Vermont S.J."/>
            <person name="Cotton J.A."/>
            <person name="Harris D."/>
            <person name="Hill-Cawthorne G.A."/>
            <person name="Konen-Waisman S."/>
            <person name="Latham S.M."/>
            <person name="Mourier T."/>
            <person name="Norton R."/>
            <person name="Quail M.A."/>
            <person name="Sanders M."/>
            <person name="Shanmugam D."/>
            <person name="Sohal A."/>
            <person name="Wasmuth J.D."/>
            <person name="Brunk B."/>
            <person name="Grigg M.E."/>
            <person name="Howard J.C."/>
            <person name="Parkinson J."/>
            <person name="Roos D.S."/>
            <person name="Trees A.J."/>
            <person name="Berriman M."/>
            <person name="Pain A."/>
            <person name="Wastling J.M."/>
        </authorList>
    </citation>
    <scope>NUCLEOTIDE SEQUENCE [LARGE SCALE GENOMIC DNA]</scope>
    <source>
        <strain evidence="8">Liverpool</strain>
    </source>
</reference>
<dbReference type="OMA" id="DMLWDEA"/>
<dbReference type="SUPFAM" id="SSF52075">
    <property type="entry name" value="Outer arm dynein light chain 1"/>
    <property type="match status" value="1"/>
</dbReference>
<proteinExistence type="predicted"/>
<accession>F0VQJ9</accession>
<organism evidence="7 8">
    <name type="scientific">Neospora caninum (strain Liverpool)</name>
    <dbReference type="NCBI Taxonomy" id="572307"/>
    <lineage>
        <taxon>Eukaryota</taxon>
        <taxon>Sar</taxon>
        <taxon>Alveolata</taxon>
        <taxon>Apicomplexa</taxon>
        <taxon>Conoidasida</taxon>
        <taxon>Coccidia</taxon>
        <taxon>Eucoccidiorida</taxon>
        <taxon>Eimeriorina</taxon>
        <taxon>Sarcocystidae</taxon>
        <taxon>Neospora</taxon>
    </lineage>
</organism>
<feature type="region of interest" description="Disordered" evidence="6">
    <location>
        <begin position="709"/>
        <end position="806"/>
    </location>
</feature>
<evidence type="ECO:0000256" key="6">
    <source>
        <dbReference type="SAM" id="MobiDB-lite"/>
    </source>
</evidence>
<keyword evidence="3" id="KW-0677">Repeat</keyword>
<dbReference type="AlphaFoldDB" id="F0VQJ9"/>
<dbReference type="GeneID" id="13445219"/>
<dbReference type="InParanoid" id="F0VQJ9"/>
<dbReference type="eggNOG" id="ENOG502S7HV">
    <property type="taxonomic scope" value="Eukaryota"/>
</dbReference>
<keyword evidence="8" id="KW-1185">Reference proteome</keyword>
<evidence type="ECO:0000256" key="5">
    <source>
        <dbReference type="ARBA" id="ARBA00023273"/>
    </source>
</evidence>
<evidence type="ECO:0000256" key="1">
    <source>
        <dbReference type="ARBA" id="ARBA00004138"/>
    </source>
</evidence>
<dbReference type="PANTHER" id="PTHR45973">
    <property type="entry name" value="PROTEIN PHOSPHATASE 1 REGULATORY SUBUNIT SDS22-RELATED"/>
    <property type="match status" value="1"/>
</dbReference>
<evidence type="ECO:0000256" key="4">
    <source>
        <dbReference type="ARBA" id="ARBA00023069"/>
    </source>
</evidence>
<feature type="compositionally biased region" description="Basic and acidic residues" evidence="6">
    <location>
        <begin position="735"/>
        <end position="755"/>
    </location>
</feature>
<dbReference type="InterPro" id="IPR050576">
    <property type="entry name" value="Cilia_flagella_integrity"/>
</dbReference>
<dbReference type="OrthoDB" id="449539at2759"/>
<dbReference type="RefSeq" id="XP_003886022.1">
    <property type="nucleotide sequence ID" value="XM_003885973.1"/>
</dbReference>
<dbReference type="VEuPathDB" id="ToxoDB:NCLIV_064220"/>
<feature type="compositionally biased region" description="Basic and acidic residues" evidence="6">
    <location>
        <begin position="1022"/>
        <end position="1042"/>
    </location>
</feature>
<dbReference type="Gene3D" id="3.80.10.10">
    <property type="entry name" value="Ribonuclease Inhibitor"/>
    <property type="match status" value="1"/>
</dbReference>
<dbReference type="PROSITE" id="PS51450">
    <property type="entry name" value="LRR"/>
    <property type="match status" value="2"/>
</dbReference>
<feature type="compositionally biased region" description="Polar residues" evidence="6">
    <location>
        <begin position="976"/>
        <end position="986"/>
    </location>
</feature>